<dbReference type="EMBL" id="JBEZFP010000010">
    <property type="protein sequence ID" value="MEU8133039.1"/>
    <property type="molecule type" value="Genomic_DNA"/>
</dbReference>
<dbReference type="Pfam" id="PF14581">
    <property type="entry name" value="SseB_C"/>
    <property type="match status" value="1"/>
</dbReference>
<keyword evidence="4" id="KW-1185">Reference proteome</keyword>
<evidence type="ECO:0000313" key="4">
    <source>
        <dbReference type="Proteomes" id="UP001551482"/>
    </source>
</evidence>
<dbReference type="InterPro" id="IPR009839">
    <property type="entry name" value="SseB_N"/>
</dbReference>
<comment type="caution">
    <text evidence="3">The sequence shown here is derived from an EMBL/GenBank/DDBJ whole genome shotgun (WGS) entry which is preliminary data.</text>
</comment>
<feature type="domain" description="SseB protein N-terminal" evidence="1">
    <location>
        <begin position="12"/>
        <end position="107"/>
    </location>
</feature>
<dbReference type="InterPro" id="IPR027945">
    <property type="entry name" value="SseB_C"/>
</dbReference>
<feature type="domain" description="SseB protein C-terminal" evidence="2">
    <location>
        <begin position="133"/>
        <end position="234"/>
    </location>
</feature>
<sequence>MTFTGNPGNEVEHALRQVAPQDYEAYERLLECLARGHVWMLLWQGEPGSPDAQYGNMEVHGSRYAPAFTSEGQLHESRWDRGWEVHAVREIAATLYPDQWGLWLNPHMQGGGVGVPYLDLRRIVGGLDKLMPGPVRVGEPALDDSAFWAVLTAELGASGVVRAAHRAYVEPALGAPRIVIGTRLADNDPATVDRMKQAMARAAGMLQGIDISSVALDDPYDPVAKWMREQTRSFL</sequence>
<accession>A0ABV3DDI2</accession>
<proteinExistence type="predicted"/>
<evidence type="ECO:0000259" key="1">
    <source>
        <dbReference type="Pfam" id="PF07179"/>
    </source>
</evidence>
<dbReference type="Proteomes" id="UP001551482">
    <property type="component" value="Unassembled WGS sequence"/>
</dbReference>
<gene>
    <name evidence="3" type="ORF">AB0C36_05975</name>
</gene>
<dbReference type="RefSeq" id="WP_358349858.1">
    <property type="nucleotide sequence ID" value="NZ_JBEZFP010000010.1"/>
</dbReference>
<evidence type="ECO:0000259" key="2">
    <source>
        <dbReference type="Pfam" id="PF14581"/>
    </source>
</evidence>
<dbReference type="Pfam" id="PF07179">
    <property type="entry name" value="SseB"/>
    <property type="match status" value="1"/>
</dbReference>
<organism evidence="3 4">
    <name type="scientific">Streptodolium elevatio</name>
    <dbReference type="NCBI Taxonomy" id="3157996"/>
    <lineage>
        <taxon>Bacteria</taxon>
        <taxon>Bacillati</taxon>
        <taxon>Actinomycetota</taxon>
        <taxon>Actinomycetes</taxon>
        <taxon>Kitasatosporales</taxon>
        <taxon>Streptomycetaceae</taxon>
        <taxon>Streptodolium</taxon>
    </lineage>
</organism>
<reference evidence="3 4" key="1">
    <citation type="submission" date="2024-06" db="EMBL/GenBank/DDBJ databases">
        <title>The Natural Products Discovery Center: Release of the First 8490 Sequenced Strains for Exploring Actinobacteria Biosynthetic Diversity.</title>
        <authorList>
            <person name="Kalkreuter E."/>
            <person name="Kautsar S.A."/>
            <person name="Yang D."/>
            <person name="Bader C.D."/>
            <person name="Teijaro C.N."/>
            <person name="Fluegel L."/>
            <person name="Davis C.M."/>
            <person name="Simpson J.R."/>
            <person name="Lauterbach L."/>
            <person name="Steele A.D."/>
            <person name="Gui C."/>
            <person name="Meng S."/>
            <person name="Li G."/>
            <person name="Viehrig K."/>
            <person name="Ye F."/>
            <person name="Su P."/>
            <person name="Kiefer A.F."/>
            <person name="Nichols A."/>
            <person name="Cepeda A.J."/>
            <person name="Yan W."/>
            <person name="Fan B."/>
            <person name="Jiang Y."/>
            <person name="Adhikari A."/>
            <person name="Zheng C.-J."/>
            <person name="Schuster L."/>
            <person name="Cowan T.M."/>
            <person name="Smanski M.J."/>
            <person name="Chevrette M.G."/>
            <person name="De Carvalho L.P.S."/>
            <person name="Shen B."/>
        </authorList>
    </citation>
    <scope>NUCLEOTIDE SEQUENCE [LARGE SCALE GENOMIC DNA]</scope>
    <source>
        <strain evidence="3 4">NPDC048946</strain>
    </source>
</reference>
<evidence type="ECO:0000313" key="3">
    <source>
        <dbReference type="EMBL" id="MEU8133039.1"/>
    </source>
</evidence>
<name>A0ABV3DDI2_9ACTN</name>
<protein>
    <submittedName>
        <fullName evidence="3">Enhanced serine sensitivity protein SseB C-terminal domain-containing protein</fullName>
    </submittedName>
</protein>